<dbReference type="SUPFAM" id="SSF53756">
    <property type="entry name" value="UDP-Glycosyltransferase/glycogen phosphorylase"/>
    <property type="match status" value="1"/>
</dbReference>
<gene>
    <name evidence="1" type="ORF">CGU03_15455</name>
</gene>
<dbReference type="AlphaFoldDB" id="A0A271VNK5"/>
<evidence type="ECO:0008006" key="3">
    <source>
        <dbReference type="Google" id="ProtNLM"/>
    </source>
</evidence>
<organism evidence="1 2">
    <name type="scientific">Vibrio metoecus</name>
    <dbReference type="NCBI Taxonomy" id="1481663"/>
    <lineage>
        <taxon>Bacteria</taxon>
        <taxon>Pseudomonadati</taxon>
        <taxon>Pseudomonadota</taxon>
        <taxon>Gammaproteobacteria</taxon>
        <taxon>Vibrionales</taxon>
        <taxon>Vibrionaceae</taxon>
        <taxon>Vibrio</taxon>
    </lineage>
</organism>
<name>A0A271VNK5_VIBMT</name>
<evidence type="ECO:0000313" key="1">
    <source>
        <dbReference type="EMBL" id="PAR19740.1"/>
    </source>
</evidence>
<dbReference type="Proteomes" id="UP000216173">
    <property type="component" value="Unassembled WGS sequence"/>
</dbReference>
<comment type="caution">
    <text evidence="1">The sequence shown here is derived from an EMBL/GenBank/DDBJ whole genome shotgun (WGS) entry which is preliminary data.</text>
</comment>
<accession>A0A271VNK5</accession>
<dbReference type="EMBL" id="NMSH01000030">
    <property type="protein sequence ID" value="PAR19740.1"/>
    <property type="molecule type" value="Genomic_DNA"/>
</dbReference>
<protein>
    <recommendedName>
        <fullName evidence="3">Glycosyltransferase subfamily 4-like N-terminal domain-containing protein</fullName>
    </recommendedName>
</protein>
<sequence length="411" mass="46742">MKVLSICYMLPPAMYPQAIQIGRLLYHSKLEHHVITADLDHEPKKLGIYNDFPIKVAKISHYKETKRLPSLLHKVLYYFVPFYAACPDNFKPWTRNVFSDYAAKLDSKEESQLDCIVSFGVPMSDHLLAMKLKAKYGTPWIAHFSDPWSDNPFKKHHILSKFINKKLEGKVVRAADEIIFTSEETRNLVMSKYPDLGKGVVIGHSYDALLYPEKVSQRKDGMVVIKHIGSLYGYRSPKPLFKALHSLYIEEPELLENVCFEFVGYVAPRMKNTTDLKALPKGLVHFKGGVDYTQSLSEMSSSDALMIIDAPATESVFLPSKLIDYMGSRRPILAITPSGTSQRLVNRMGFATANPENNAAIKDMLKCYLKQQQAYCQPLHDGTFDAVYREFSTEAILTKFDEIVERLGKKK</sequence>
<dbReference type="Gene3D" id="3.40.50.2000">
    <property type="entry name" value="Glycogen Phosphorylase B"/>
    <property type="match status" value="2"/>
</dbReference>
<evidence type="ECO:0000313" key="2">
    <source>
        <dbReference type="Proteomes" id="UP000216173"/>
    </source>
</evidence>
<reference evidence="2" key="1">
    <citation type="submission" date="2017-07" db="EMBL/GenBank/DDBJ databases">
        <authorList>
            <person name="Boucher Y."/>
            <person name="Orata F.D."/>
        </authorList>
    </citation>
    <scope>NUCLEOTIDE SEQUENCE [LARGE SCALE GENOMIC DNA]</scope>
    <source>
        <strain evidence="2">OYP9E10</strain>
    </source>
</reference>
<proteinExistence type="predicted"/>
<dbReference type="RefSeq" id="WP_055044309.1">
    <property type="nucleotide sequence ID" value="NZ_LBGR01000011.1"/>
</dbReference>